<accession>A0A951UHK7</accession>
<keyword evidence="1" id="KW-1133">Transmembrane helix</keyword>
<keyword evidence="1" id="KW-0472">Membrane</keyword>
<dbReference type="Pfam" id="PF09604">
    <property type="entry name" value="Potass_KdpF"/>
    <property type="match status" value="1"/>
</dbReference>
<feature type="transmembrane region" description="Helical" evidence="1">
    <location>
        <begin position="64"/>
        <end position="86"/>
    </location>
</feature>
<name>A0A951UHK7_9NOST</name>
<sequence>MHKRNRNTKKEVDDWDMLQAISFVMSKWRKQQLPLAIFIVLCWNLAVAPIVYAASDGILERPSAWAIGILGFVTVGLVIYLFVVIFQPERF</sequence>
<dbReference type="EMBL" id="JAHHHN010000013">
    <property type="protein sequence ID" value="MBW4563419.1"/>
    <property type="molecule type" value="Genomic_DNA"/>
</dbReference>
<protein>
    <submittedName>
        <fullName evidence="2">K(+)-transporting ATPase subunit F</fullName>
    </submittedName>
</protein>
<comment type="caution">
    <text evidence="2">The sequence shown here is derived from an EMBL/GenBank/DDBJ whole genome shotgun (WGS) entry which is preliminary data.</text>
</comment>
<dbReference type="GO" id="GO:0005886">
    <property type="term" value="C:plasma membrane"/>
    <property type="evidence" value="ECO:0007669"/>
    <property type="project" value="InterPro"/>
</dbReference>
<dbReference type="AlphaFoldDB" id="A0A951UHK7"/>
<dbReference type="InterPro" id="IPR011726">
    <property type="entry name" value="KdpF"/>
</dbReference>
<dbReference type="Proteomes" id="UP000715781">
    <property type="component" value="Unassembled WGS sequence"/>
</dbReference>
<evidence type="ECO:0000313" key="2">
    <source>
        <dbReference type="EMBL" id="MBW4563419.1"/>
    </source>
</evidence>
<reference evidence="2" key="1">
    <citation type="submission" date="2021-05" db="EMBL/GenBank/DDBJ databases">
        <authorList>
            <person name="Pietrasiak N."/>
            <person name="Ward R."/>
            <person name="Stajich J.E."/>
            <person name="Kurbessoian T."/>
        </authorList>
    </citation>
    <scope>NUCLEOTIDE SEQUENCE</scope>
    <source>
        <strain evidence="2">JT2-VF2</strain>
    </source>
</reference>
<reference evidence="2" key="2">
    <citation type="journal article" date="2022" name="Microbiol. Resour. Announc.">
        <title>Metagenome Sequencing to Explore Phylogenomics of Terrestrial Cyanobacteria.</title>
        <authorList>
            <person name="Ward R.D."/>
            <person name="Stajich J.E."/>
            <person name="Johansen J.R."/>
            <person name="Huntemann M."/>
            <person name="Clum A."/>
            <person name="Foster B."/>
            <person name="Foster B."/>
            <person name="Roux S."/>
            <person name="Palaniappan K."/>
            <person name="Varghese N."/>
            <person name="Mukherjee S."/>
            <person name="Reddy T.B.K."/>
            <person name="Daum C."/>
            <person name="Copeland A."/>
            <person name="Chen I.A."/>
            <person name="Ivanova N.N."/>
            <person name="Kyrpides N.C."/>
            <person name="Shapiro N."/>
            <person name="Eloe-Fadrosh E.A."/>
            <person name="Pietrasiak N."/>
        </authorList>
    </citation>
    <scope>NUCLEOTIDE SEQUENCE</scope>
    <source>
        <strain evidence="2">JT2-VF2</strain>
    </source>
</reference>
<dbReference type="GO" id="GO:0008556">
    <property type="term" value="F:P-type potassium transmembrane transporter activity"/>
    <property type="evidence" value="ECO:0007669"/>
    <property type="project" value="InterPro"/>
</dbReference>
<gene>
    <name evidence="2" type="primary">kdpF</name>
    <name evidence="2" type="ORF">KME32_20190</name>
</gene>
<evidence type="ECO:0000256" key="1">
    <source>
        <dbReference type="SAM" id="Phobius"/>
    </source>
</evidence>
<dbReference type="NCBIfam" id="TIGR02115">
    <property type="entry name" value="potass_kdpF"/>
    <property type="match status" value="1"/>
</dbReference>
<keyword evidence="1" id="KW-0812">Transmembrane</keyword>
<evidence type="ECO:0000313" key="3">
    <source>
        <dbReference type="Proteomes" id="UP000715781"/>
    </source>
</evidence>
<proteinExistence type="predicted"/>
<feature type="transmembrane region" description="Helical" evidence="1">
    <location>
        <begin position="33"/>
        <end position="52"/>
    </location>
</feature>
<organism evidence="2 3">
    <name type="scientific">Mojavia pulchra JT2-VF2</name>
    <dbReference type="NCBI Taxonomy" id="287848"/>
    <lineage>
        <taxon>Bacteria</taxon>
        <taxon>Bacillati</taxon>
        <taxon>Cyanobacteriota</taxon>
        <taxon>Cyanophyceae</taxon>
        <taxon>Nostocales</taxon>
        <taxon>Nostocaceae</taxon>
    </lineage>
</organism>